<evidence type="ECO:0000313" key="4">
    <source>
        <dbReference type="EMBL" id="SDS69788.1"/>
    </source>
</evidence>
<dbReference type="Proteomes" id="UP000185663">
    <property type="component" value="Chromosome I"/>
</dbReference>
<keyword evidence="5" id="KW-1185">Reference proteome</keyword>
<protein>
    <submittedName>
        <fullName evidence="4">FHA domain-containing protein</fullName>
    </submittedName>
</protein>
<dbReference type="OrthoDB" id="5111283at2"/>
<feature type="domain" description="FHA" evidence="3">
    <location>
        <begin position="144"/>
        <end position="194"/>
    </location>
</feature>
<feature type="region of interest" description="Disordered" evidence="2">
    <location>
        <begin position="63"/>
        <end position="106"/>
    </location>
</feature>
<evidence type="ECO:0000256" key="1">
    <source>
        <dbReference type="ARBA" id="ARBA00022553"/>
    </source>
</evidence>
<evidence type="ECO:0000256" key="2">
    <source>
        <dbReference type="SAM" id="MobiDB-lite"/>
    </source>
</evidence>
<gene>
    <name evidence="4" type="ORF">SAMN04489860_2146</name>
</gene>
<dbReference type="eggNOG" id="COG1716">
    <property type="taxonomic scope" value="Bacteria"/>
</dbReference>
<dbReference type="InterPro" id="IPR000253">
    <property type="entry name" value="FHA_dom"/>
</dbReference>
<dbReference type="CDD" id="cd00060">
    <property type="entry name" value="FHA"/>
    <property type="match status" value="1"/>
</dbReference>
<dbReference type="SUPFAM" id="SSF49879">
    <property type="entry name" value="SMAD/FHA domain"/>
    <property type="match status" value="1"/>
</dbReference>
<organism evidence="4 5">
    <name type="scientific">Paraoerskovia marina</name>
    <dbReference type="NCBI Taxonomy" id="545619"/>
    <lineage>
        <taxon>Bacteria</taxon>
        <taxon>Bacillati</taxon>
        <taxon>Actinomycetota</taxon>
        <taxon>Actinomycetes</taxon>
        <taxon>Micrococcales</taxon>
        <taxon>Cellulomonadaceae</taxon>
        <taxon>Paraoerskovia</taxon>
    </lineage>
</organism>
<proteinExistence type="predicted"/>
<dbReference type="PROSITE" id="PS50006">
    <property type="entry name" value="FHA_DOMAIN"/>
    <property type="match status" value="1"/>
</dbReference>
<dbReference type="STRING" id="545619.SAMN04489860_2146"/>
<dbReference type="Gene3D" id="2.60.200.20">
    <property type="match status" value="1"/>
</dbReference>
<name>A0A1H1UBH0_9CELL</name>
<sequence length="238" mass="25264">MTRLCTRGHSTRTDPCSVCGAPVDGTALIERMGASAAACTQCGMASDPRAAFCEACGTPLQNASRSPSVPVTGSVASARVRPATSSTPTYRQQMTAPTAPSPPTAEPWLVERSVDLGWHASQHALGTPPAPGDPELVTARAASLTVGRESGPNPVTPDIECGHDTAVSRAHCRLTTDGRRWWVEDLGSSNGTYLRRRGSPLPTHRLPVGRQHELLDGDHVYLGAWTRIVVRRALPGEF</sequence>
<evidence type="ECO:0000313" key="5">
    <source>
        <dbReference type="Proteomes" id="UP000185663"/>
    </source>
</evidence>
<accession>A0A1H1UBH0</accession>
<keyword evidence="1" id="KW-0597">Phosphoprotein</keyword>
<feature type="compositionally biased region" description="Polar residues" evidence="2">
    <location>
        <begin position="63"/>
        <end position="75"/>
    </location>
</feature>
<dbReference type="Pfam" id="PF00498">
    <property type="entry name" value="FHA"/>
    <property type="match status" value="1"/>
</dbReference>
<evidence type="ECO:0000259" key="3">
    <source>
        <dbReference type="PROSITE" id="PS50006"/>
    </source>
</evidence>
<feature type="compositionally biased region" description="Polar residues" evidence="2">
    <location>
        <begin position="83"/>
        <end position="94"/>
    </location>
</feature>
<dbReference type="RefSeq" id="WP_083373033.1">
    <property type="nucleotide sequence ID" value="NZ_LT629776.1"/>
</dbReference>
<dbReference type="SMART" id="SM00240">
    <property type="entry name" value="FHA"/>
    <property type="match status" value="1"/>
</dbReference>
<dbReference type="InterPro" id="IPR008984">
    <property type="entry name" value="SMAD_FHA_dom_sf"/>
</dbReference>
<dbReference type="EMBL" id="LT629776">
    <property type="protein sequence ID" value="SDS69788.1"/>
    <property type="molecule type" value="Genomic_DNA"/>
</dbReference>
<reference evidence="4 5" key="1">
    <citation type="submission" date="2016-10" db="EMBL/GenBank/DDBJ databases">
        <authorList>
            <person name="de Groot N.N."/>
        </authorList>
    </citation>
    <scope>NUCLEOTIDE SEQUENCE [LARGE SCALE GENOMIC DNA]</scope>
    <source>
        <strain evidence="4 5">DSM 22126</strain>
    </source>
</reference>
<dbReference type="AlphaFoldDB" id="A0A1H1UBH0"/>